<comment type="caution">
    <text evidence="1">The sequence shown here is derived from an EMBL/GenBank/DDBJ whole genome shotgun (WGS) entry which is preliminary data.</text>
</comment>
<dbReference type="EMBL" id="AFUE01000008">
    <property type="protein sequence ID" value="EGU66878.1"/>
    <property type="molecule type" value="Genomic_DNA"/>
</dbReference>
<dbReference type="AlphaFoldDB" id="A0AAV3EDI8"/>
<accession>A0AAV3EDI8</accession>
<dbReference type="Proteomes" id="UP000004274">
    <property type="component" value="Unassembled WGS sequence"/>
</dbReference>
<evidence type="ECO:0000313" key="2">
    <source>
        <dbReference type="Proteomes" id="UP000004274"/>
    </source>
</evidence>
<gene>
    <name evidence="1" type="ORF">HMPREF9960_1382</name>
</gene>
<proteinExistence type="predicted"/>
<evidence type="ECO:0000313" key="1">
    <source>
        <dbReference type="EMBL" id="EGU66878.1"/>
    </source>
</evidence>
<reference evidence="1 2" key="1">
    <citation type="submission" date="2011-05" db="EMBL/GenBank/DDBJ databases">
        <authorList>
            <person name="Durkin A.S."/>
            <person name="McCorrison J."/>
            <person name="Torralba M."/>
            <person name="Gillis M."/>
            <person name="Methe B."/>
            <person name="Sutton G."/>
            <person name="Nelson K.E."/>
        </authorList>
    </citation>
    <scope>NUCLEOTIDE SEQUENCE [LARGE SCALE GENOMIC DNA]</scope>
    <source>
        <strain evidence="1 2">ATCC 51100</strain>
    </source>
</reference>
<sequence length="48" mass="5350">METYRAFRYDNSIVFSSLSVGGSSSGNSRAELANKALKDKLNNHFTHK</sequence>
<name>A0AAV3EDI8_STRCR</name>
<organism evidence="1 2">
    <name type="scientific">Streptococcus cristatus ATCC 51100</name>
    <dbReference type="NCBI Taxonomy" id="889201"/>
    <lineage>
        <taxon>Bacteria</taxon>
        <taxon>Bacillati</taxon>
        <taxon>Bacillota</taxon>
        <taxon>Bacilli</taxon>
        <taxon>Lactobacillales</taxon>
        <taxon>Streptococcaceae</taxon>
        <taxon>Streptococcus</taxon>
    </lineage>
</organism>
<protein>
    <submittedName>
        <fullName evidence="1">Uncharacterized protein</fullName>
    </submittedName>
</protein>